<evidence type="ECO:0000256" key="6">
    <source>
        <dbReference type="ARBA" id="ARBA00023098"/>
    </source>
</evidence>
<keyword evidence="9" id="KW-1185">Reference proteome</keyword>
<dbReference type="GO" id="GO:0009245">
    <property type="term" value="P:lipid A biosynthetic process"/>
    <property type="evidence" value="ECO:0007669"/>
    <property type="project" value="UniProtKB-KW"/>
</dbReference>
<dbReference type="AlphaFoldDB" id="A0AAV9IZJ5"/>
<evidence type="ECO:0000256" key="7">
    <source>
        <dbReference type="ARBA" id="ARBA00048975"/>
    </source>
</evidence>
<dbReference type="EMBL" id="JANCYW010000013">
    <property type="protein sequence ID" value="KAK4537535.1"/>
    <property type="molecule type" value="Genomic_DNA"/>
</dbReference>
<reference evidence="8 9" key="1">
    <citation type="submission" date="2022-07" db="EMBL/GenBank/DDBJ databases">
        <title>Genome-wide signatures of adaptation to extreme environments.</title>
        <authorList>
            <person name="Cho C.H."/>
            <person name="Yoon H.S."/>
        </authorList>
    </citation>
    <scope>NUCLEOTIDE SEQUENCE [LARGE SCALE GENOMIC DNA]</scope>
    <source>
        <strain evidence="8 9">DBV 063 E5</strain>
    </source>
</reference>
<comment type="caution">
    <text evidence="8">The sequence shown here is derived from an EMBL/GenBank/DDBJ whole genome shotgun (WGS) entry which is preliminary data.</text>
</comment>
<dbReference type="GO" id="GO:0008915">
    <property type="term" value="F:lipid-A-disaccharide synthase activity"/>
    <property type="evidence" value="ECO:0007669"/>
    <property type="project" value="UniProtKB-EC"/>
</dbReference>
<evidence type="ECO:0000313" key="8">
    <source>
        <dbReference type="EMBL" id="KAK4537535.1"/>
    </source>
</evidence>
<dbReference type="PANTHER" id="PTHR30372:SF4">
    <property type="entry name" value="LIPID-A-DISACCHARIDE SYNTHASE, MITOCHONDRIAL-RELATED"/>
    <property type="match status" value="1"/>
</dbReference>
<dbReference type="Pfam" id="PF02684">
    <property type="entry name" value="LpxB"/>
    <property type="match status" value="2"/>
</dbReference>
<keyword evidence="2" id="KW-0444">Lipid biosynthesis</keyword>
<evidence type="ECO:0000256" key="4">
    <source>
        <dbReference type="ARBA" id="ARBA00022676"/>
    </source>
</evidence>
<keyword evidence="3" id="KW-0441">Lipid A biosynthesis</keyword>
<dbReference type="GO" id="GO:0016020">
    <property type="term" value="C:membrane"/>
    <property type="evidence" value="ECO:0007669"/>
    <property type="project" value="GOC"/>
</dbReference>
<evidence type="ECO:0000256" key="1">
    <source>
        <dbReference type="ARBA" id="ARBA00012687"/>
    </source>
</evidence>
<evidence type="ECO:0000313" key="9">
    <source>
        <dbReference type="Proteomes" id="UP001301350"/>
    </source>
</evidence>
<evidence type="ECO:0000256" key="5">
    <source>
        <dbReference type="ARBA" id="ARBA00022679"/>
    </source>
</evidence>
<organism evidence="8 9">
    <name type="scientific">Cyanidium caldarium</name>
    <name type="common">Red alga</name>
    <dbReference type="NCBI Taxonomy" id="2771"/>
    <lineage>
        <taxon>Eukaryota</taxon>
        <taxon>Rhodophyta</taxon>
        <taxon>Bangiophyceae</taxon>
        <taxon>Cyanidiales</taxon>
        <taxon>Cyanidiaceae</taxon>
        <taxon>Cyanidium</taxon>
    </lineage>
</organism>
<keyword evidence="5" id="KW-0808">Transferase</keyword>
<dbReference type="EC" id="2.4.1.182" evidence="1"/>
<evidence type="ECO:0000256" key="3">
    <source>
        <dbReference type="ARBA" id="ARBA00022556"/>
    </source>
</evidence>
<dbReference type="PANTHER" id="PTHR30372">
    <property type="entry name" value="LIPID-A-DISACCHARIDE SYNTHASE"/>
    <property type="match status" value="1"/>
</dbReference>
<accession>A0AAV9IZJ5</accession>
<comment type="catalytic activity">
    <reaction evidence="7">
        <text>a lipid X + a UDP-2-N,3-O-bis[(3R)-3-hydroxyacyl]-alpha-D-glucosamine = a lipid A disaccharide + UDP + H(+)</text>
        <dbReference type="Rhea" id="RHEA:67828"/>
        <dbReference type="ChEBI" id="CHEBI:15378"/>
        <dbReference type="ChEBI" id="CHEBI:58223"/>
        <dbReference type="ChEBI" id="CHEBI:137748"/>
        <dbReference type="ChEBI" id="CHEBI:176338"/>
        <dbReference type="ChEBI" id="CHEBI:176343"/>
        <dbReference type="EC" id="2.4.1.182"/>
    </reaction>
</comment>
<proteinExistence type="predicted"/>
<sequence length="530" mass="58983">MTGRRRAGLVPLERPSRYVASFAFPPLTTHPHSRQRCLRPRRTRHSCFTLCSTHTPPPTRYRVFISTGEVSGDMHGAHLARSLQRTLSPSVQLLLRGVGGPQMAAAGVELYEDTQRISSIGVVEALRFVLPTLLLYERVKQRLLVDPPDAAVLIDYIGPNIALAQWLRTHLPGVPVLYYIGPQEWVWGYGGRPVPSSLDYFPQLRACCRCLLAVFPLEAEFYRRRLREAEAEEEKRRLSGGRSETDTPQQPMRVEYVGHPIVDMVTPTTRDAARAQLGCSSDLQEYVVTLMAASREQELHTILPVMIEAAVLLHHTLRDADGHPRVRFLLPVSRPEFRSHVQRLLRRHRIVTVSAKSLSPSPTASSDIHFHVLPSDQAMLALAAADVAMCKSGTVNLEAAALGVPQVVLYRVSAASAWLIRRVLQVQLPYVSAVNIVHMRAAVVPELLQEQATPQRLFAAVHALLKNADGQAERMLRAYREQVLPALQTPEATDMPGRSAAERAAHFLWRTLRDARTAAAAISSPPESVR</sequence>
<keyword evidence="4" id="KW-0328">Glycosyltransferase</keyword>
<dbReference type="Proteomes" id="UP001301350">
    <property type="component" value="Unassembled WGS sequence"/>
</dbReference>
<dbReference type="GO" id="GO:0005543">
    <property type="term" value="F:phospholipid binding"/>
    <property type="evidence" value="ECO:0007669"/>
    <property type="project" value="TreeGrafter"/>
</dbReference>
<keyword evidence="6" id="KW-0443">Lipid metabolism</keyword>
<gene>
    <name evidence="8" type="ORF">CDCA_CDCA13G3560</name>
</gene>
<protein>
    <recommendedName>
        <fullName evidence="1">lipid-A-disaccharide synthase</fullName>
        <ecNumber evidence="1">2.4.1.182</ecNumber>
    </recommendedName>
</protein>
<dbReference type="InterPro" id="IPR003835">
    <property type="entry name" value="Glyco_trans_19"/>
</dbReference>
<dbReference type="SUPFAM" id="SSF53756">
    <property type="entry name" value="UDP-Glycosyltransferase/glycogen phosphorylase"/>
    <property type="match status" value="1"/>
</dbReference>
<evidence type="ECO:0000256" key="2">
    <source>
        <dbReference type="ARBA" id="ARBA00022516"/>
    </source>
</evidence>
<name>A0AAV9IZJ5_CYACA</name>